<reference evidence="2" key="1">
    <citation type="journal article" date="2023" name="Plant J.">
        <title>The genome of the king protea, Protea cynaroides.</title>
        <authorList>
            <person name="Chang J."/>
            <person name="Duong T.A."/>
            <person name="Schoeman C."/>
            <person name="Ma X."/>
            <person name="Roodt D."/>
            <person name="Barker N."/>
            <person name="Li Z."/>
            <person name="Van de Peer Y."/>
            <person name="Mizrachi E."/>
        </authorList>
    </citation>
    <scope>NUCLEOTIDE SEQUENCE</scope>
    <source>
        <tissue evidence="2">Young leaves</tissue>
    </source>
</reference>
<gene>
    <name evidence="2" type="ORF">NE237_020678</name>
</gene>
<evidence type="ECO:0000256" key="1">
    <source>
        <dbReference type="SAM" id="MobiDB-lite"/>
    </source>
</evidence>
<evidence type="ECO:0000313" key="2">
    <source>
        <dbReference type="EMBL" id="KAJ4960768.1"/>
    </source>
</evidence>
<name>A0A9Q0K453_9MAGN</name>
<dbReference type="EMBL" id="JAMYWD010000009">
    <property type="protein sequence ID" value="KAJ4960768.1"/>
    <property type="molecule type" value="Genomic_DNA"/>
</dbReference>
<feature type="compositionally biased region" description="Basic and acidic residues" evidence="1">
    <location>
        <begin position="69"/>
        <end position="81"/>
    </location>
</feature>
<feature type="compositionally biased region" description="Polar residues" evidence="1">
    <location>
        <begin position="83"/>
        <end position="106"/>
    </location>
</feature>
<accession>A0A9Q0K453</accession>
<dbReference type="PANTHER" id="PTHR14386">
    <property type="entry name" value="PROTEIN FAM204A"/>
    <property type="match status" value="1"/>
</dbReference>
<proteinExistence type="predicted"/>
<feature type="region of interest" description="Disordered" evidence="1">
    <location>
        <begin position="46"/>
        <end position="106"/>
    </location>
</feature>
<organism evidence="2 3">
    <name type="scientific">Protea cynaroides</name>
    <dbReference type="NCBI Taxonomy" id="273540"/>
    <lineage>
        <taxon>Eukaryota</taxon>
        <taxon>Viridiplantae</taxon>
        <taxon>Streptophyta</taxon>
        <taxon>Embryophyta</taxon>
        <taxon>Tracheophyta</taxon>
        <taxon>Spermatophyta</taxon>
        <taxon>Magnoliopsida</taxon>
        <taxon>Proteales</taxon>
        <taxon>Proteaceae</taxon>
        <taxon>Protea</taxon>
    </lineage>
</organism>
<sequence length="137" mass="15524">MGMESDDDLSERREAAIAATPALQPNFLSASVSKDQLHKFKELHKRRLQIKSKSKTEKRNTSVAKKAHVKETDVKNSKDEDTNVTLDGSGNSISKDNTNSISSLQQEKVVTHVAPKKRQKLHWGLDTKERWERKANM</sequence>
<evidence type="ECO:0000313" key="3">
    <source>
        <dbReference type="Proteomes" id="UP001141806"/>
    </source>
</evidence>
<dbReference type="OrthoDB" id="639110at2759"/>
<dbReference type="PANTHER" id="PTHR14386:SF2">
    <property type="entry name" value="PROTEIN FAM204A"/>
    <property type="match status" value="1"/>
</dbReference>
<dbReference type="Proteomes" id="UP001141806">
    <property type="component" value="Unassembled WGS sequence"/>
</dbReference>
<keyword evidence="3" id="KW-1185">Reference proteome</keyword>
<comment type="caution">
    <text evidence="2">The sequence shown here is derived from an EMBL/GenBank/DDBJ whole genome shotgun (WGS) entry which is preliminary data.</text>
</comment>
<protein>
    <submittedName>
        <fullName evidence="2">Uncharacterized protein</fullName>
    </submittedName>
</protein>
<dbReference type="InterPro" id="IPR037690">
    <property type="entry name" value="FAM204A"/>
</dbReference>
<dbReference type="AlphaFoldDB" id="A0A9Q0K453"/>